<protein>
    <recommendedName>
        <fullName evidence="3">Glutaredoxin domain-containing protein</fullName>
    </recommendedName>
</protein>
<dbReference type="Proteomes" id="UP000015543">
    <property type="component" value="Chromosome"/>
</dbReference>
<proteinExistence type="predicted"/>
<dbReference type="PATRIC" id="fig|1365176.7.peg.623"/>
<dbReference type="EMBL" id="CP006646">
    <property type="protein sequence ID" value="AGT35010.1"/>
    <property type="molecule type" value="Genomic_DNA"/>
</dbReference>
<accession>S5Z6Q5</accession>
<gene>
    <name evidence="1" type="ORF">N186_03180</name>
</gene>
<name>S5Z6Q5_9CREN</name>
<evidence type="ECO:0000313" key="2">
    <source>
        <dbReference type="Proteomes" id="UP000015543"/>
    </source>
</evidence>
<evidence type="ECO:0008006" key="3">
    <source>
        <dbReference type="Google" id="ProtNLM"/>
    </source>
</evidence>
<reference evidence="1 2" key="1">
    <citation type="journal article" date="2013" name="Genome Announc.">
        <title>Complete Genomic Sequence of 'Thermofilum adornatus' Strain 1910bT, a Hyperthermophilic Anaerobic Organotrophic Crenarchaeon.</title>
        <authorList>
            <person name="Dominova I.N."/>
            <person name="Kublanov I.V."/>
            <person name="Podosokorskaya O.A."/>
            <person name="Derbikova K.S."/>
            <person name="Patrushev M.V."/>
            <person name="Toshchakov S.V."/>
        </authorList>
    </citation>
    <scope>NUCLEOTIDE SEQUENCE [LARGE SCALE GENOMIC DNA]</scope>
    <source>
        <strain evidence="2">1910b</strain>
    </source>
</reference>
<evidence type="ECO:0000313" key="1">
    <source>
        <dbReference type="EMBL" id="AGT35010.1"/>
    </source>
</evidence>
<keyword evidence="2" id="KW-1185">Reference proteome</keyword>
<dbReference type="KEGG" id="thb:N186_03180"/>
<organism evidence="1 2">
    <name type="scientific">Thermofilum adornatum</name>
    <dbReference type="NCBI Taxonomy" id="1365176"/>
    <lineage>
        <taxon>Archaea</taxon>
        <taxon>Thermoproteota</taxon>
        <taxon>Thermoprotei</taxon>
        <taxon>Thermofilales</taxon>
        <taxon>Thermofilaceae</taxon>
        <taxon>Thermofilum</taxon>
    </lineage>
</organism>
<sequence>MVNKGSDTFLISGGDSLVRVENTMKNLVLFVGSDEDSKKLLEDIKIWGAHDKIKIVDVSVNGLRGWLLVEYGSTKTPLLVTNNTILSGYEEIRNYIKASFSNQ</sequence>
<dbReference type="AlphaFoldDB" id="S5Z6Q5"/>
<dbReference type="HOGENOM" id="CLU_178228_0_0_2"/>